<dbReference type="InterPro" id="IPR036388">
    <property type="entry name" value="WH-like_DNA-bd_sf"/>
</dbReference>
<dbReference type="PRINTS" id="PR00598">
    <property type="entry name" value="HTHMARR"/>
</dbReference>
<comment type="caution">
    <text evidence="2">The sequence shown here is derived from an EMBL/GenBank/DDBJ whole genome shotgun (WGS) entry which is preliminary data.</text>
</comment>
<protein>
    <submittedName>
        <fullName evidence="2">MarR family transcriptional regulator</fullName>
    </submittedName>
</protein>
<dbReference type="InterPro" id="IPR036390">
    <property type="entry name" value="WH_DNA-bd_sf"/>
</dbReference>
<dbReference type="RefSeq" id="WP_113825913.1">
    <property type="nucleotide sequence ID" value="NZ_QOCE01000054.1"/>
</dbReference>
<dbReference type="PROSITE" id="PS50995">
    <property type="entry name" value="HTH_MARR_2"/>
    <property type="match status" value="1"/>
</dbReference>
<dbReference type="OrthoDB" id="7349109at2"/>
<dbReference type="Gene3D" id="1.10.10.10">
    <property type="entry name" value="Winged helix-like DNA-binding domain superfamily/Winged helix DNA-binding domain"/>
    <property type="match status" value="1"/>
</dbReference>
<dbReference type="SUPFAM" id="SSF46785">
    <property type="entry name" value="Winged helix' DNA-binding domain"/>
    <property type="match status" value="1"/>
</dbReference>
<dbReference type="Proteomes" id="UP000252706">
    <property type="component" value="Unassembled WGS sequence"/>
</dbReference>
<evidence type="ECO:0000259" key="1">
    <source>
        <dbReference type="PROSITE" id="PS50995"/>
    </source>
</evidence>
<reference evidence="2 3" key="1">
    <citation type="submission" date="2018-07" db="EMBL/GenBank/DDBJ databases">
        <title>Modular assembly of carbohydrate-degrading microbial communities in the ocean.</title>
        <authorList>
            <person name="Enke T.N."/>
            <person name="Datta M.S."/>
            <person name="Schwartzman J.A."/>
            <person name="Cermak N."/>
            <person name="Schmitz D.A."/>
            <person name="Barrere J."/>
            <person name="Cordero O.X."/>
        </authorList>
    </citation>
    <scope>NUCLEOTIDE SEQUENCE [LARGE SCALE GENOMIC DNA]</scope>
    <source>
        <strain evidence="2 3">C3M10</strain>
    </source>
</reference>
<accession>A0A366WIB2</accession>
<name>A0A366WIB2_9RHOB</name>
<dbReference type="GO" id="GO:0003700">
    <property type="term" value="F:DNA-binding transcription factor activity"/>
    <property type="evidence" value="ECO:0007669"/>
    <property type="project" value="InterPro"/>
</dbReference>
<dbReference type="Pfam" id="PF01047">
    <property type="entry name" value="MarR"/>
    <property type="match status" value="1"/>
</dbReference>
<feature type="domain" description="HTH marR-type" evidence="1">
    <location>
        <begin position="7"/>
        <end position="138"/>
    </location>
</feature>
<dbReference type="PANTHER" id="PTHR33164:SF95">
    <property type="entry name" value="TRANSCRIPTIONAL REGULATOR"/>
    <property type="match status" value="1"/>
</dbReference>
<sequence>MCIYHLAGHLIRRVNQISVATFLDSMQQAGIQLTPVQYSALATIQSVPGIDQATLAGRIAYDRATLGKVIDRLEQRALVERSVSPKDRRSKCLSLSPLGQQILAQAQPLVESAQPKMMAGLTEGEQTQLLALLDKIAISGNKQSRAPLVQNAPQSD</sequence>
<evidence type="ECO:0000313" key="3">
    <source>
        <dbReference type="Proteomes" id="UP000252706"/>
    </source>
</evidence>
<gene>
    <name evidence="2" type="ORF">DS909_22920</name>
</gene>
<dbReference type="InterPro" id="IPR039422">
    <property type="entry name" value="MarR/SlyA-like"/>
</dbReference>
<dbReference type="InterPro" id="IPR000835">
    <property type="entry name" value="HTH_MarR-typ"/>
</dbReference>
<dbReference type="SMART" id="SM00347">
    <property type="entry name" value="HTH_MARR"/>
    <property type="match status" value="1"/>
</dbReference>
<organism evidence="2 3">
    <name type="scientific">Phaeobacter gallaeciensis</name>
    <dbReference type="NCBI Taxonomy" id="60890"/>
    <lineage>
        <taxon>Bacteria</taxon>
        <taxon>Pseudomonadati</taxon>
        <taxon>Pseudomonadota</taxon>
        <taxon>Alphaproteobacteria</taxon>
        <taxon>Rhodobacterales</taxon>
        <taxon>Roseobacteraceae</taxon>
        <taxon>Phaeobacter</taxon>
    </lineage>
</organism>
<proteinExistence type="predicted"/>
<dbReference type="PANTHER" id="PTHR33164">
    <property type="entry name" value="TRANSCRIPTIONAL REGULATOR, MARR FAMILY"/>
    <property type="match status" value="1"/>
</dbReference>
<dbReference type="AlphaFoldDB" id="A0A366WIB2"/>
<dbReference type="EMBL" id="QOCE01000054">
    <property type="protein sequence ID" value="RBW49540.1"/>
    <property type="molecule type" value="Genomic_DNA"/>
</dbReference>
<evidence type="ECO:0000313" key="2">
    <source>
        <dbReference type="EMBL" id="RBW49540.1"/>
    </source>
</evidence>
<dbReference type="GO" id="GO:0006950">
    <property type="term" value="P:response to stress"/>
    <property type="evidence" value="ECO:0007669"/>
    <property type="project" value="TreeGrafter"/>
</dbReference>